<dbReference type="SUPFAM" id="SSF49384">
    <property type="entry name" value="Carbohydrate-binding domain"/>
    <property type="match status" value="1"/>
</dbReference>
<keyword evidence="1" id="KW-1133">Transmembrane helix</keyword>
<dbReference type="AlphaFoldDB" id="A0A1F7I4Y3"/>
<dbReference type="Pfam" id="PF00963">
    <property type="entry name" value="Cohesin"/>
    <property type="match status" value="1"/>
</dbReference>
<comment type="caution">
    <text evidence="3">The sequence shown here is derived from an EMBL/GenBank/DDBJ whole genome shotgun (WGS) entry which is preliminary data.</text>
</comment>
<dbReference type="InterPro" id="IPR008965">
    <property type="entry name" value="CBM2/CBM3_carb-bd_dom_sf"/>
</dbReference>
<evidence type="ECO:0000259" key="2">
    <source>
        <dbReference type="Pfam" id="PF00963"/>
    </source>
</evidence>
<dbReference type="EMBL" id="MGAC01000013">
    <property type="protein sequence ID" value="OGK38430.1"/>
    <property type="molecule type" value="Genomic_DNA"/>
</dbReference>
<dbReference type="Gene3D" id="2.60.40.680">
    <property type="match status" value="1"/>
</dbReference>
<accession>A0A1F7I4Y3</accession>
<dbReference type="CDD" id="cd08547">
    <property type="entry name" value="Type_II_cohesin"/>
    <property type="match status" value="1"/>
</dbReference>
<keyword evidence="1" id="KW-0472">Membrane</keyword>
<keyword evidence="1" id="KW-0812">Transmembrane</keyword>
<evidence type="ECO:0000256" key="1">
    <source>
        <dbReference type="SAM" id="Phobius"/>
    </source>
</evidence>
<sequence>MIRLIKTLTLAIGLFLLTGFLVKVPVQAAVLQFDPVSSNAAVAGTFDVKINVDAKTDSIAGSDIYIIYDPTLVEPQAVNYGTFFPIASNNITSGKIYISAVVEDSTQYKTGSGTVATVTFKGLQVGSGTLRFDCDLTRSDASKIVKNDLNATNVIECGSLGTFSITVGGAAGSTALTSSSNTTTSSNLPQSGVIENVLRFSLPAILLLSVGLILKAVLFLTKRGR</sequence>
<proteinExistence type="predicted"/>
<reference evidence="3 4" key="1">
    <citation type="journal article" date="2016" name="Nat. Commun.">
        <title>Thousands of microbial genomes shed light on interconnected biogeochemical processes in an aquifer system.</title>
        <authorList>
            <person name="Anantharaman K."/>
            <person name="Brown C.T."/>
            <person name="Hug L.A."/>
            <person name="Sharon I."/>
            <person name="Castelle C.J."/>
            <person name="Probst A.J."/>
            <person name="Thomas B.C."/>
            <person name="Singh A."/>
            <person name="Wilkins M.J."/>
            <person name="Karaoz U."/>
            <person name="Brodie E.L."/>
            <person name="Williams K.H."/>
            <person name="Hubbard S.S."/>
            <person name="Banfield J.F."/>
        </authorList>
    </citation>
    <scope>NUCLEOTIDE SEQUENCE [LARGE SCALE GENOMIC DNA]</scope>
</reference>
<dbReference type="GO" id="GO:0030246">
    <property type="term" value="F:carbohydrate binding"/>
    <property type="evidence" value="ECO:0007669"/>
    <property type="project" value="InterPro"/>
</dbReference>
<dbReference type="GO" id="GO:0000272">
    <property type="term" value="P:polysaccharide catabolic process"/>
    <property type="evidence" value="ECO:0007669"/>
    <property type="project" value="InterPro"/>
</dbReference>
<organism evidence="3 4">
    <name type="scientific">Candidatus Roizmanbacteria bacterium RIFCSPHIGHO2_12_FULL_41_11</name>
    <dbReference type="NCBI Taxonomy" id="1802052"/>
    <lineage>
        <taxon>Bacteria</taxon>
        <taxon>Candidatus Roizmaniibacteriota</taxon>
    </lineage>
</organism>
<dbReference type="Proteomes" id="UP000176803">
    <property type="component" value="Unassembled WGS sequence"/>
</dbReference>
<feature type="domain" description="Cohesin" evidence="2">
    <location>
        <begin position="37"/>
        <end position="125"/>
    </location>
</feature>
<evidence type="ECO:0000313" key="4">
    <source>
        <dbReference type="Proteomes" id="UP000176803"/>
    </source>
</evidence>
<feature type="transmembrane region" description="Helical" evidence="1">
    <location>
        <begin position="200"/>
        <end position="220"/>
    </location>
</feature>
<name>A0A1F7I4Y3_9BACT</name>
<evidence type="ECO:0000313" key="3">
    <source>
        <dbReference type="EMBL" id="OGK38430.1"/>
    </source>
</evidence>
<protein>
    <recommendedName>
        <fullName evidence="2">Cohesin domain-containing protein</fullName>
    </recommendedName>
</protein>
<gene>
    <name evidence="3" type="ORF">A3F03_02650</name>
</gene>
<dbReference type="InterPro" id="IPR002102">
    <property type="entry name" value="Cohesin_dom"/>
</dbReference>